<evidence type="ECO:0000256" key="14">
    <source>
        <dbReference type="ARBA" id="ARBA00030211"/>
    </source>
</evidence>
<comment type="similarity">
    <text evidence="2">Belongs to the cytochrome c oxidase bacterial subunit 4 family.</text>
</comment>
<dbReference type="Proteomes" id="UP000293296">
    <property type="component" value="Chromosome"/>
</dbReference>
<evidence type="ECO:0000256" key="3">
    <source>
        <dbReference type="ARBA" id="ARBA00011700"/>
    </source>
</evidence>
<dbReference type="PANTHER" id="PTHR36835:SF1">
    <property type="entry name" value="CYTOCHROME BO(3) UBIQUINOL OXIDASE SUBUNIT 4"/>
    <property type="match status" value="1"/>
</dbReference>
<proteinExistence type="inferred from homology"/>
<comment type="subunit">
    <text evidence="3">Heterooctamer of two A chains, two B chains, two C chains and two D chains.</text>
</comment>
<gene>
    <name evidence="18" type="primary">cyoD</name>
    <name evidence="18" type="ORF">C3Y92_06195</name>
</gene>
<evidence type="ECO:0000256" key="7">
    <source>
        <dbReference type="ARBA" id="ARBA00022692"/>
    </source>
</evidence>
<dbReference type="PANTHER" id="PTHR36835">
    <property type="entry name" value="CYTOCHROME BO(3) UBIQUINOL OXIDASE SUBUNIT 4"/>
    <property type="match status" value="1"/>
</dbReference>
<evidence type="ECO:0000256" key="5">
    <source>
        <dbReference type="ARBA" id="ARBA00022448"/>
    </source>
</evidence>
<feature type="transmembrane region" description="Helical" evidence="17">
    <location>
        <begin position="79"/>
        <end position="101"/>
    </location>
</feature>
<keyword evidence="5" id="KW-0813">Transport</keyword>
<evidence type="ECO:0000256" key="12">
    <source>
        <dbReference type="ARBA" id="ARBA00025694"/>
    </source>
</evidence>
<dbReference type="KEGG" id="dcb:C3Y92_06195"/>
<keyword evidence="11 17" id="KW-0472">Membrane</keyword>
<evidence type="ECO:0000256" key="9">
    <source>
        <dbReference type="ARBA" id="ARBA00022989"/>
    </source>
</evidence>
<dbReference type="GO" id="GO:0009319">
    <property type="term" value="C:cytochrome o ubiquinol oxidase complex"/>
    <property type="evidence" value="ECO:0007669"/>
    <property type="project" value="TreeGrafter"/>
</dbReference>
<name>A0A4P6HI75_9BACT</name>
<keyword evidence="19" id="KW-1185">Reference proteome</keyword>
<evidence type="ECO:0000313" key="18">
    <source>
        <dbReference type="EMBL" id="QAZ66851.1"/>
    </source>
</evidence>
<evidence type="ECO:0000256" key="10">
    <source>
        <dbReference type="ARBA" id="ARBA00023002"/>
    </source>
</evidence>
<evidence type="ECO:0000256" key="2">
    <source>
        <dbReference type="ARBA" id="ARBA00008079"/>
    </source>
</evidence>
<evidence type="ECO:0000256" key="8">
    <source>
        <dbReference type="ARBA" id="ARBA00022982"/>
    </source>
</evidence>
<dbReference type="InterPro" id="IPR005171">
    <property type="entry name" value="Cyt_c_oxidase_su4_prok"/>
</dbReference>
<keyword evidence="10" id="KW-0560">Oxidoreductase</keyword>
<reference evidence="18 19" key="1">
    <citation type="submission" date="2018-02" db="EMBL/GenBank/DDBJ databases">
        <title>Genome sequence of Desulfovibrio carbinolicus DSM 3852.</title>
        <authorList>
            <person name="Wilbanks E."/>
            <person name="Skennerton C.T."/>
            <person name="Orphan V.J."/>
        </authorList>
    </citation>
    <scope>NUCLEOTIDE SEQUENCE [LARGE SCALE GENOMIC DNA]</scope>
    <source>
        <strain evidence="18 19">DSM 3852</strain>
    </source>
</reference>
<evidence type="ECO:0000256" key="4">
    <source>
        <dbReference type="ARBA" id="ARBA00014689"/>
    </source>
</evidence>
<dbReference type="GO" id="GO:0009486">
    <property type="term" value="F:cytochrome bo3 ubiquinol oxidase activity"/>
    <property type="evidence" value="ECO:0007669"/>
    <property type="project" value="InterPro"/>
</dbReference>
<sequence length="107" mass="11797">MSRSPTDNAGAAVGTVKSYAVGFAASVVLTLVAFGLVMGGALPRLPLILALFALAVIQLFVQLRYFLHVDRSSAMYWNLMALLFTFFLMFLFIGGSIWIMYGLHERM</sequence>
<dbReference type="GO" id="GO:0015990">
    <property type="term" value="P:electron transport coupled proton transport"/>
    <property type="evidence" value="ECO:0007669"/>
    <property type="project" value="InterPro"/>
</dbReference>
<dbReference type="GO" id="GO:0005886">
    <property type="term" value="C:plasma membrane"/>
    <property type="evidence" value="ECO:0007669"/>
    <property type="project" value="UniProtKB-SubCell"/>
</dbReference>
<dbReference type="RefSeq" id="WP_129350751.1">
    <property type="nucleotide sequence ID" value="NZ_CP026538.1"/>
</dbReference>
<keyword evidence="7 17" id="KW-0812">Transmembrane</keyword>
<protein>
    <recommendedName>
        <fullName evidence="4">Cytochrome bo(3) ubiquinol oxidase subunit 4</fullName>
    </recommendedName>
    <alternativeName>
        <fullName evidence="16">Cytochrome o ubiquinol oxidase subunit 4</fullName>
    </alternativeName>
    <alternativeName>
        <fullName evidence="13">Oxidase bo(3) subunit 4</fullName>
    </alternativeName>
    <alternativeName>
        <fullName evidence="14">Ubiquinol oxidase polypeptide IV</fullName>
    </alternativeName>
    <alternativeName>
        <fullName evidence="15">Ubiquinol oxidase subunit 4</fullName>
    </alternativeName>
</protein>
<comment type="function">
    <text evidence="12">Cytochrome bo(3) ubiquinol terminal oxidase is the component of the aerobic respiratory chain of E.coli that predominates when cells are grown at high aeration. Has proton pump activity across the membrane in addition to electron transfer, pumping 2 protons/electron.</text>
</comment>
<evidence type="ECO:0000256" key="17">
    <source>
        <dbReference type="SAM" id="Phobius"/>
    </source>
</evidence>
<feature type="transmembrane region" description="Helical" evidence="17">
    <location>
        <begin position="20"/>
        <end position="41"/>
    </location>
</feature>
<dbReference type="GO" id="GO:0019646">
    <property type="term" value="P:aerobic electron transport chain"/>
    <property type="evidence" value="ECO:0007669"/>
    <property type="project" value="TreeGrafter"/>
</dbReference>
<evidence type="ECO:0000256" key="16">
    <source>
        <dbReference type="ARBA" id="ARBA00032185"/>
    </source>
</evidence>
<organism evidence="18 19">
    <name type="scientific">Solidesulfovibrio carbinolicus</name>
    <dbReference type="NCBI Taxonomy" id="296842"/>
    <lineage>
        <taxon>Bacteria</taxon>
        <taxon>Pseudomonadati</taxon>
        <taxon>Thermodesulfobacteriota</taxon>
        <taxon>Desulfovibrionia</taxon>
        <taxon>Desulfovibrionales</taxon>
        <taxon>Desulfovibrionaceae</taxon>
        <taxon>Solidesulfovibrio</taxon>
    </lineage>
</organism>
<feature type="transmembrane region" description="Helical" evidence="17">
    <location>
        <begin position="47"/>
        <end position="67"/>
    </location>
</feature>
<dbReference type="InterPro" id="IPR014210">
    <property type="entry name" value="Cyt_o_ubiqinol_oxidase_su4"/>
</dbReference>
<evidence type="ECO:0000256" key="6">
    <source>
        <dbReference type="ARBA" id="ARBA00022475"/>
    </source>
</evidence>
<keyword evidence="8" id="KW-0249">Electron transport</keyword>
<accession>A0A4P6HI75</accession>
<dbReference type="NCBIfam" id="TIGR02847">
    <property type="entry name" value="CyoD"/>
    <property type="match status" value="1"/>
</dbReference>
<evidence type="ECO:0000256" key="11">
    <source>
        <dbReference type="ARBA" id="ARBA00023136"/>
    </source>
</evidence>
<keyword evidence="9 17" id="KW-1133">Transmembrane helix</keyword>
<dbReference type="OrthoDB" id="2375888at2"/>
<evidence type="ECO:0000256" key="1">
    <source>
        <dbReference type="ARBA" id="ARBA00004651"/>
    </source>
</evidence>
<evidence type="ECO:0000256" key="13">
    <source>
        <dbReference type="ARBA" id="ARBA00030071"/>
    </source>
</evidence>
<dbReference type="Pfam" id="PF03626">
    <property type="entry name" value="COX4_pro"/>
    <property type="match status" value="1"/>
</dbReference>
<dbReference type="EMBL" id="CP026538">
    <property type="protein sequence ID" value="QAZ66851.1"/>
    <property type="molecule type" value="Genomic_DNA"/>
</dbReference>
<dbReference type="AlphaFoldDB" id="A0A4P6HI75"/>
<keyword evidence="6" id="KW-1003">Cell membrane</keyword>
<dbReference type="GO" id="GO:0015078">
    <property type="term" value="F:proton transmembrane transporter activity"/>
    <property type="evidence" value="ECO:0007669"/>
    <property type="project" value="TreeGrafter"/>
</dbReference>
<evidence type="ECO:0000313" key="19">
    <source>
        <dbReference type="Proteomes" id="UP000293296"/>
    </source>
</evidence>
<comment type="subcellular location">
    <subcellularLocation>
        <location evidence="1">Cell membrane</location>
        <topology evidence="1">Multi-pass membrane protein</topology>
    </subcellularLocation>
</comment>
<evidence type="ECO:0000256" key="15">
    <source>
        <dbReference type="ARBA" id="ARBA00031887"/>
    </source>
</evidence>
<dbReference type="InterPro" id="IPR050968">
    <property type="entry name" value="Cytochrome_c_oxidase_bac_sub4"/>
</dbReference>